<evidence type="ECO:0000256" key="7">
    <source>
        <dbReference type="RuleBase" id="RU000492"/>
    </source>
</evidence>
<feature type="short sequence motif" description="Q motif" evidence="6">
    <location>
        <begin position="4"/>
        <end position="32"/>
    </location>
</feature>
<dbReference type="Pfam" id="PF00271">
    <property type="entry name" value="Helicase_C"/>
    <property type="match status" value="1"/>
</dbReference>
<protein>
    <submittedName>
        <fullName evidence="11">DEAD/DEAH box helicase</fullName>
    </submittedName>
</protein>
<dbReference type="InterPro" id="IPR000629">
    <property type="entry name" value="RNA-helicase_DEAD-box_CS"/>
</dbReference>
<dbReference type="Pfam" id="PF03880">
    <property type="entry name" value="DbpA"/>
    <property type="match status" value="1"/>
</dbReference>
<evidence type="ECO:0000256" key="3">
    <source>
        <dbReference type="ARBA" id="ARBA00022806"/>
    </source>
</evidence>
<dbReference type="InterPro" id="IPR044742">
    <property type="entry name" value="DEAD/DEAH_RhlB"/>
</dbReference>
<dbReference type="PANTHER" id="PTHR47959">
    <property type="entry name" value="ATP-DEPENDENT RNA HELICASE RHLE-RELATED"/>
    <property type="match status" value="1"/>
</dbReference>
<dbReference type="PROSITE" id="PS51195">
    <property type="entry name" value="Q_MOTIF"/>
    <property type="match status" value="1"/>
</dbReference>
<dbReference type="CDD" id="cd00268">
    <property type="entry name" value="DEADc"/>
    <property type="match status" value="1"/>
</dbReference>
<comment type="similarity">
    <text evidence="5 7">Belongs to the DEAD box helicase family.</text>
</comment>
<dbReference type="GO" id="GO:0003724">
    <property type="term" value="F:RNA helicase activity"/>
    <property type="evidence" value="ECO:0007669"/>
    <property type="project" value="InterPro"/>
</dbReference>
<reference evidence="12" key="1">
    <citation type="submission" date="2019-07" db="EMBL/GenBank/DDBJ databases">
        <title>Bacillus alkalisoli sp. nov. isolated from saline soil.</title>
        <authorList>
            <person name="Sun J.-Q."/>
            <person name="Xu L."/>
        </authorList>
    </citation>
    <scope>NUCLEOTIDE SEQUENCE [LARGE SCALE GENOMIC DNA]</scope>
    <source>
        <strain evidence="12">M4U3P1</strain>
    </source>
</reference>
<dbReference type="GO" id="GO:0003676">
    <property type="term" value="F:nucleic acid binding"/>
    <property type="evidence" value="ECO:0007669"/>
    <property type="project" value="InterPro"/>
</dbReference>
<dbReference type="InterPro" id="IPR001650">
    <property type="entry name" value="Helicase_C-like"/>
</dbReference>
<dbReference type="Gene3D" id="3.40.50.300">
    <property type="entry name" value="P-loop containing nucleotide triphosphate hydrolases"/>
    <property type="match status" value="2"/>
</dbReference>
<dbReference type="InterPro" id="IPR014014">
    <property type="entry name" value="RNA_helicase_DEAD_Q_motif"/>
</dbReference>
<evidence type="ECO:0000313" key="11">
    <source>
        <dbReference type="EMBL" id="QKS73153.1"/>
    </source>
</evidence>
<dbReference type="PANTHER" id="PTHR47959:SF1">
    <property type="entry name" value="ATP-DEPENDENT RNA HELICASE DBPA"/>
    <property type="match status" value="1"/>
</dbReference>
<dbReference type="InterPro" id="IPR027417">
    <property type="entry name" value="P-loop_NTPase"/>
</dbReference>
<dbReference type="InterPro" id="IPR005580">
    <property type="entry name" value="DbpA/CsdA_RNA-bd_dom"/>
</dbReference>
<keyword evidence="3 7" id="KW-0347">Helicase</keyword>
<dbReference type="GO" id="GO:0016787">
    <property type="term" value="F:hydrolase activity"/>
    <property type="evidence" value="ECO:0007669"/>
    <property type="project" value="UniProtKB-KW"/>
</dbReference>
<dbReference type="InterPro" id="IPR014001">
    <property type="entry name" value="Helicase_ATP-bd"/>
</dbReference>
<sequence length="478" mass="53210">MMTKSFKDFQLGQEIQEAFAGLHYSEPTEVQARVIPLALEGQDLVVRAQTGSGKTAAFAAPICEDIDWEENKPQALILTPTRELAMQVQQDVQLIGRFKRITAALLVGQQPAAPQRLQLKQKVHVVVGTPGRVLDHIQKGTLQLDEIKHVVLDEADEMLNMGFLDQVESIIRATPRARTTSLFSATLPEKIMALAKSHMQDPEQIIVETSIAKKDIEYRWFETHPDDKFDAVKNILMVEKPESAILFFALRESVDQFAADLEKAGIPCGKIHGGLEQKDRTKVMQDFKRGTLRYLLATDVAARGIDVASLPLVINVDVPEEPANFVHRTGRTARAGESGKAITLVALRDGRSMGAIKRMIKEKVTLEPVPMATKSDSDKFMRMISEAPQLKKSKRAPLDKNIMKLYFNGGKRKKLRAVDFVGTLTSIPEIEAEDIGVINIEQLATYVDILNGKGSIALQEMQERTVKGKNLKVREARD</sequence>
<dbReference type="Gene3D" id="3.30.70.330">
    <property type="match status" value="1"/>
</dbReference>
<dbReference type="Pfam" id="PF00270">
    <property type="entry name" value="DEAD"/>
    <property type="match status" value="1"/>
</dbReference>
<dbReference type="InterPro" id="IPR012677">
    <property type="entry name" value="Nucleotide-bd_a/b_plait_sf"/>
</dbReference>
<dbReference type="PROSITE" id="PS51192">
    <property type="entry name" value="HELICASE_ATP_BIND_1"/>
    <property type="match status" value="1"/>
</dbReference>
<keyword evidence="12" id="KW-1185">Reference proteome</keyword>
<evidence type="ECO:0000313" key="12">
    <source>
        <dbReference type="Proteomes" id="UP000318138"/>
    </source>
</evidence>
<feature type="domain" description="Helicase C-terminal" evidence="9">
    <location>
        <begin position="230"/>
        <end position="377"/>
    </location>
</feature>
<dbReference type="CDD" id="cd18787">
    <property type="entry name" value="SF2_C_DEAD"/>
    <property type="match status" value="1"/>
</dbReference>
<evidence type="ECO:0000256" key="4">
    <source>
        <dbReference type="ARBA" id="ARBA00022840"/>
    </source>
</evidence>
<evidence type="ECO:0000259" key="8">
    <source>
        <dbReference type="PROSITE" id="PS51192"/>
    </source>
</evidence>
<dbReference type="InterPro" id="IPR050079">
    <property type="entry name" value="DEAD_box_RNA_helicase"/>
</dbReference>
<dbReference type="SMART" id="SM00490">
    <property type="entry name" value="HELICc"/>
    <property type="match status" value="1"/>
</dbReference>
<feature type="domain" description="Helicase ATP-binding" evidence="8">
    <location>
        <begin position="35"/>
        <end position="205"/>
    </location>
</feature>
<dbReference type="SUPFAM" id="SSF52540">
    <property type="entry name" value="P-loop containing nucleoside triphosphate hydrolases"/>
    <property type="match status" value="1"/>
</dbReference>
<keyword evidence="1 7" id="KW-0547">Nucleotide-binding</keyword>
<accession>A0A859FK28</accession>
<evidence type="ECO:0000256" key="5">
    <source>
        <dbReference type="ARBA" id="ARBA00038437"/>
    </source>
</evidence>
<dbReference type="AlphaFoldDB" id="A0A859FK28"/>
<evidence type="ECO:0000256" key="2">
    <source>
        <dbReference type="ARBA" id="ARBA00022801"/>
    </source>
</evidence>
<keyword evidence="4 7" id="KW-0067">ATP-binding</keyword>
<organism evidence="11 12">
    <name type="scientific">Paenalkalicoccus suaedae</name>
    <dbReference type="NCBI Taxonomy" id="2592382"/>
    <lineage>
        <taxon>Bacteria</taxon>
        <taxon>Bacillati</taxon>
        <taxon>Bacillota</taxon>
        <taxon>Bacilli</taxon>
        <taxon>Bacillales</taxon>
        <taxon>Bacillaceae</taxon>
        <taxon>Paenalkalicoccus</taxon>
    </lineage>
</organism>
<keyword evidence="2 7" id="KW-0378">Hydrolase</keyword>
<dbReference type="GO" id="GO:0005524">
    <property type="term" value="F:ATP binding"/>
    <property type="evidence" value="ECO:0007669"/>
    <property type="project" value="UniProtKB-KW"/>
</dbReference>
<evidence type="ECO:0000259" key="10">
    <source>
        <dbReference type="PROSITE" id="PS51195"/>
    </source>
</evidence>
<dbReference type="Proteomes" id="UP000318138">
    <property type="component" value="Chromosome"/>
</dbReference>
<dbReference type="GO" id="GO:0005829">
    <property type="term" value="C:cytosol"/>
    <property type="evidence" value="ECO:0007669"/>
    <property type="project" value="TreeGrafter"/>
</dbReference>
<proteinExistence type="inferred from homology"/>
<feature type="domain" description="DEAD-box RNA helicase Q" evidence="10">
    <location>
        <begin position="4"/>
        <end position="32"/>
    </location>
</feature>
<evidence type="ECO:0000256" key="1">
    <source>
        <dbReference type="ARBA" id="ARBA00022741"/>
    </source>
</evidence>
<name>A0A859FK28_9BACI</name>
<dbReference type="InterPro" id="IPR011545">
    <property type="entry name" value="DEAD/DEAH_box_helicase_dom"/>
</dbReference>
<evidence type="ECO:0000259" key="9">
    <source>
        <dbReference type="PROSITE" id="PS51194"/>
    </source>
</evidence>
<dbReference type="PROSITE" id="PS00039">
    <property type="entry name" value="DEAD_ATP_HELICASE"/>
    <property type="match status" value="1"/>
</dbReference>
<evidence type="ECO:0000256" key="6">
    <source>
        <dbReference type="PROSITE-ProRule" id="PRU00552"/>
    </source>
</evidence>
<dbReference type="SMART" id="SM00487">
    <property type="entry name" value="DEXDc"/>
    <property type="match status" value="1"/>
</dbReference>
<dbReference type="PROSITE" id="PS51194">
    <property type="entry name" value="HELICASE_CTER"/>
    <property type="match status" value="1"/>
</dbReference>
<dbReference type="EMBL" id="CP041372">
    <property type="protein sequence ID" value="QKS73153.1"/>
    <property type="molecule type" value="Genomic_DNA"/>
</dbReference>
<dbReference type="KEGG" id="psua:FLK61_24750"/>
<gene>
    <name evidence="11" type="ORF">FLK61_24750</name>
</gene>